<dbReference type="Gene3D" id="2.40.70.10">
    <property type="entry name" value="Acid Proteases"/>
    <property type="match status" value="1"/>
</dbReference>
<feature type="domain" description="Peptidase A1" evidence="2">
    <location>
        <begin position="1"/>
        <end position="131"/>
    </location>
</feature>
<dbReference type="InterPro" id="IPR001461">
    <property type="entry name" value="Aspartic_peptidase_A1"/>
</dbReference>
<keyword evidence="4" id="KW-1185">Reference proteome</keyword>
<evidence type="ECO:0000313" key="3">
    <source>
        <dbReference type="EMBL" id="CAI9279884.1"/>
    </source>
</evidence>
<dbReference type="Proteomes" id="UP001177003">
    <property type="component" value="Chromosome 4"/>
</dbReference>
<accession>A0AA35YTM5</accession>
<evidence type="ECO:0000313" key="4">
    <source>
        <dbReference type="Proteomes" id="UP001177003"/>
    </source>
</evidence>
<dbReference type="InterPro" id="IPR033121">
    <property type="entry name" value="PEPTIDASE_A1"/>
</dbReference>
<comment type="similarity">
    <text evidence="1">Belongs to the peptidase A1 family.</text>
</comment>
<protein>
    <recommendedName>
        <fullName evidence="2">Peptidase A1 domain-containing protein</fullName>
    </recommendedName>
</protein>
<name>A0AA35YTM5_LACSI</name>
<proteinExistence type="inferred from homology"/>
<dbReference type="SUPFAM" id="SSF50630">
    <property type="entry name" value="Acid proteases"/>
    <property type="match status" value="1"/>
</dbReference>
<dbReference type="PROSITE" id="PS51767">
    <property type="entry name" value="PEPTIDASE_A1"/>
    <property type="match status" value="1"/>
</dbReference>
<evidence type="ECO:0000256" key="1">
    <source>
        <dbReference type="ARBA" id="ARBA00007447"/>
    </source>
</evidence>
<reference evidence="3" key="1">
    <citation type="submission" date="2023-04" db="EMBL/GenBank/DDBJ databases">
        <authorList>
            <person name="Vijverberg K."/>
            <person name="Xiong W."/>
            <person name="Schranz E."/>
        </authorList>
    </citation>
    <scope>NUCLEOTIDE SEQUENCE</scope>
</reference>
<dbReference type="PANTHER" id="PTHR47966">
    <property type="entry name" value="BETA-SITE APP-CLEAVING ENZYME, ISOFORM A-RELATED"/>
    <property type="match status" value="1"/>
</dbReference>
<dbReference type="GO" id="GO:0006508">
    <property type="term" value="P:proteolysis"/>
    <property type="evidence" value="ECO:0007669"/>
    <property type="project" value="InterPro"/>
</dbReference>
<evidence type="ECO:0000259" key="2">
    <source>
        <dbReference type="PROSITE" id="PS51767"/>
    </source>
</evidence>
<dbReference type="PANTHER" id="PTHR47966:SF80">
    <property type="entry name" value="ASPARTIC PROTEINASE-LIKE"/>
    <property type="match status" value="1"/>
</dbReference>
<dbReference type="Pfam" id="PF00026">
    <property type="entry name" value="Asp"/>
    <property type="match status" value="1"/>
</dbReference>
<dbReference type="InterPro" id="IPR021109">
    <property type="entry name" value="Peptidase_aspartic_dom_sf"/>
</dbReference>
<organism evidence="3 4">
    <name type="scientific">Lactuca saligna</name>
    <name type="common">Willowleaf lettuce</name>
    <dbReference type="NCBI Taxonomy" id="75948"/>
    <lineage>
        <taxon>Eukaryota</taxon>
        <taxon>Viridiplantae</taxon>
        <taxon>Streptophyta</taxon>
        <taxon>Embryophyta</taxon>
        <taxon>Tracheophyta</taxon>
        <taxon>Spermatophyta</taxon>
        <taxon>Magnoliopsida</taxon>
        <taxon>eudicotyledons</taxon>
        <taxon>Gunneridae</taxon>
        <taxon>Pentapetalae</taxon>
        <taxon>asterids</taxon>
        <taxon>campanulids</taxon>
        <taxon>Asterales</taxon>
        <taxon>Asteraceae</taxon>
        <taxon>Cichorioideae</taxon>
        <taxon>Cichorieae</taxon>
        <taxon>Lactucinae</taxon>
        <taxon>Lactuca</taxon>
    </lineage>
</organism>
<dbReference type="GO" id="GO:0004190">
    <property type="term" value="F:aspartic-type endopeptidase activity"/>
    <property type="evidence" value="ECO:0007669"/>
    <property type="project" value="InterPro"/>
</dbReference>
<gene>
    <name evidence="3" type="ORF">LSALG_LOCUS19659</name>
</gene>
<sequence length="131" mass="14553">MIYFEQKNLVCYHDLTYHVFIIFDFLQTLIAVVTGKHAIIEYGGESISGYFSEDNIKVGDIVIEDQEFIEATREPGITFLGGKFDGILGLGFKENSIDNSIPVWLVGVGLATQSATSTNTWSRTRHASSAR</sequence>
<dbReference type="AlphaFoldDB" id="A0AA35YTM5"/>
<dbReference type="EMBL" id="OX465080">
    <property type="protein sequence ID" value="CAI9279884.1"/>
    <property type="molecule type" value="Genomic_DNA"/>
</dbReference>